<name>A0A8X6IWN4_TRICU</name>
<dbReference type="Proteomes" id="UP000887116">
    <property type="component" value="Unassembled WGS sequence"/>
</dbReference>
<sequence>MWHKLTNFFSPQNDNTTDIFQISNESIDADVYTLKPEVKENIHQEFRRTPEDRDTILLDEGGILAPVKHFRRISRSFHIEKLFGDKKVASNEAKQLPRQKRFIHWNTREVDNGETSESSDENEKATSQENKRSQPIVEEFDQGQVENDRRKRYALLSSF</sequence>
<dbReference type="OrthoDB" id="6427163at2759"/>
<gene>
    <name evidence="2" type="ORF">TNCT_592021</name>
</gene>
<keyword evidence="3" id="KW-1185">Reference proteome</keyword>
<proteinExistence type="predicted"/>
<dbReference type="AlphaFoldDB" id="A0A8X6IWN4"/>
<dbReference type="EMBL" id="BMAO01015557">
    <property type="protein sequence ID" value="GFR02543.1"/>
    <property type="molecule type" value="Genomic_DNA"/>
</dbReference>
<comment type="caution">
    <text evidence="2">The sequence shown here is derived from an EMBL/GenBank/DDBJ whole genome shotgun (WGS) entry which is preliminary data.</text>
</comment>
<reference evidence="2" key="1">
    <citation type="submission" date="2020-07" db="EMBL/GenBank/DDBJ databases">
        <title>Multicomponent nature underlies the extraordinary mechanical properties of spider dragline silk.</title>
        <authorList>
            <person name="Kono N."/>
            <person name="Nakamura H."/>
            <person name="Mori M."/>
            <person name="Yoshida Y."/>
            <person name="Ohtoshi R."/>
            <person name="Malay A.D."/>
            <person name="Moran D.A.P."/>
            <person name="Tomita M."/>
            <person name="Numata K."/>
            <person name="Arakawa K."/>
        </authorList>
    </citation>
    <scope>NUCLEOTIDE SEQUENCE</scope>
</reference>
<feature type="compositionally biased region" description="Basic and acidic residues" evidence="1">
    <location>
        <begin position="121"/>
        <end position="132"/>
    </location>
</feature>
<feature type="region of interest" description="Disordered" evidence="1">
    <location>
        <begin position="100"/>
        <end position="145"/>
    </location>
</feature>
<evidence type="ECO:0000313" key="3">
    <source>
        <dbReference type="Proteomes" id="UP000887116"/>
    </source>
</evidence>
<organism evidence="2 3">
    <name type="scientific">Trichonephila clavata</name>
    <name type="common">Joro spider</name>
    <name type="synonym">Nephila clavata</name>
    <dbReference type="NCBI Taxonomy" id="2740835"/>
    <lineage>
        <taxon>Eukaryota</taxon>
        <taxon>Metazoa</taxon>
        <taxon>Ecdysozoa</taxon>
        <taxon>Arthropoda</taxon>
        <taxon>Chelicerata</taxon>
        <taxon>Arachnida</taxon>
        <taxon>Araneae</taxon>
        <taxon>Araneomorphae</taxon>
        <taxon>Entelegynae</taxon>
        <taxon>Araneoidea</taxon>
        <taxon>Nephilidae</taxon>
        <taxon>Trichonephila</taxon>
    </lineage>
</organism>
<evidence type="ECO:0000256" key="1">
    <source>
        <dbReference type="SAM" id="MobiDB-lite"/>
    </source>
</evidence>
<accession>A0A8X6IWN4</accession>
<evidence type="ECO:0000313" key="2">
    <source>
        <dbReference type="EMBL" id="GFR02543.1"/>
    </source>
</evidence>
<protein>
    <submittedName>
        <fullName evidence="2">Uncharacterized protein</fullName>
    </submittedName>
</protein>